<dbReference type="InterPro" id="IPR004550">
    <property type="entry name" value="AsnASE_II"/>
</dbReference>
<dbReference type="InterPro" id="IPR027473">
    <property type="entry name" value="L-asparaginase_C"/>
</dbReference>
<feature type="binding site" evidence="4">
    <location>
        <position position="57"/>
    </location>
    <ligand>
        <name>substrate</name>
    </ligand>
</feature>
<dbReference type="SFLD" id="SFLDS00057">
    <property type="entry name" value="Glutaminase/Asparaginase"/>
    <property type="match status" value="1"/>
</dbReference>
<evidence type="ECO:0000256" key="1">
    <source>
        <dbReference type="ARBA" id="ARBA00010518"/>
    </source>
</evidence>
<dbReference type="AlphaFoldDB" id="A0A9X7W1A1"/>
<evidence type="ECO:0000256" key="3">
    <source>
        <dbReference type="PIRSR" id="PIRSR001220-1"/>
    </source>
</evidence>
<dbReference type="PIRSF" id="PIRSF001220">
    <property type="entry name" value="L-ASNase_gatD"/>
    <property type="match status" value="1"/>
</dbReference>
<dbReference type="InterPro" id="IPR040919">
    <property type="entry name" value="Asparaginase_C"/>
</dbReference>
<reference evidence="8 9" key="1">
    <citation type="submission" date="2021-02" db="EMBL/GenBank/DDBJ databases">
        <title>Alicyclobacillus curvatus sp. nov. and Alicyclobacillus mengziensis sp. nov., two acidophilic bacteria isolated from acid mine drainage.</title>
        <authorList>
            <person name="Huang Y."/>
        </authorList>
    </citation>
    <scope>NUCLEOTIDE SEQUENCE [LARGE SCALE GENOMIC DNA]</scope>
    <source>
        <strain evidence="8 9">S30H14</strain>
    </source>
</reference>
<dbReference type="Pfam" id="PF00710">
    <property type="entry name" value="Asparaginase"/>
    <property type="match status" value="1"/>
</dbReference>
<feature type="active site" evidence="5">
    <location>
        <position position="90"/>
    </location>
</feature>
<proteinExistence type="inferred from homology"/>
<dbReference type="KEGG" id="afx:JZ786_07980"/>
<evidence type="ECO:0000256" key="4">
    <source>
        <dbReference type="PIRSR" id="PIRSR001220-2"/>
    </source>
</evidence>
<organism evidence="8 9">
    <name type="scientific">Alicyclobacillus mengziensis</name>
    <dbReference type="NCBI Taxonomy" id="2931921"/>
    <lineage>
        <taxon>Bacteria</taxon>
        <taxon>Bacillati</taxon>
        <taxon>Bacillota</taxon>
        <taxon>Bacilli</taxon>
        <taxon>Bacillales</taxon>
        <taxon>Alicyclobacillaceae</taxon>
        <taxon>Alicyclobacillus</taxon>
    </lineage>
</organism>
<evidence type="ECO:0000256" key="2">
    <source>
        <dbReference type="ARBA" id="ARBA00022801"/>
    </source>
</evidence>
<feature type="active site" description="O-isoaspartyl threonine intermediate" evidence="3">
    <location>
        <position position="16"/>
    </location>
</feature>
<dbReference type="PIRSF" id="PIRSF500176">
    <property type="entry name" value="L_ASNase"/>
    <property type="match status" value="1"/>
</dbReference>
<evidence type="ECO:0000256" key="5">
    <source>
        <dbReference type="PROSITE-ProRule" id="PRU10100"/>
    </source>
</evidence>
<evidence type="ECO:0000259" key="6">
    <source>
        <dbReference type="Pfam" id="PF00710"/>
    </source>
</evidence>
<feature type="domain" description="Asparaginase/glutaminase C-terminal" evidence="7">
    <location>
        <begin position="211"/>
        <end position="286"/>
    </location>
</feature>
<dbReference type="InterPro" id="IPR027474">
    <property type="entry name" value="L-asparaginase_N"/>
</dbReference>
<dbReference type="InterPro" id="IPR006034">
    <property type="entry name" value="Asparaginase/glutaminase-like"/>
</dbReference>
<dbReference type="GO" id="GO:0006528">
    <property type="term" value="P:asparagine metabolic process"/>
    <property type="evidence" value="ECO:0007669"/>
    <property type="project" value="InterPro"/>
</dbReference>
<feature type="binding site" evidence="4">
    <location>
        <begin position="90"/>
        <end position="91"/>
    </location>
    <ligand>
        <name>substrate</name>
    </ligand>
</feature>
<dbReference type="InterPro" id="IPR037152">
    <property type="entry name" value="L-asparaginase_N_sf"/>
</dbReference>
<name>A0A9X7W1A1_9BACL</name>
<dbReference type="RefSeq" id="WP_206658188.1">
    <property type="nucleotide sequence ID" value="NZ_CP071182.1"/>
</dbReference>
<accession>A0A9X7W1A1</accession>
<dbReference type="PROSITE" id="PS51732">
    <property type="entry name" value="ASN_GLN_ASE_3"/>
    <property type="match status" value="1"/>
</dbReference>
<evidence type="ECO:0000313" key="8">
    <source>
        <dbReference type="EMBL" id="QSO48876.1"/>
    </source>
</evidence>
<dbReference type="InterPro" id="IPR036152">
    <property type="entry name" value="Asp/glu_Ase-like_sf"/>
</dbReference>
<dbReference type="CDD" id="cd08964">
    <property type="entry name" value="L-asparaginase_II"/>
    <property type="match status" value="1"/>
</dbReference>
<dbReference type="EMBL" id="CP071182">
    <property type="protein sequence ID" value="QSO48876.1"/>
    <property type="molecule type" value="Genomic_DNA"/>
</dbReference>
<sequence>MTTANHYVLIVFTGGTISVSPSTDVSNPALGGTQLTEGIRRYLDVPIKVVDLYRAMSESLTFSHLHRLAVFLMESMNDADLRGVVVSHGTDTMEEVAYFIDLLGPWVKPVVFTGAMRHSELLSADGPANLVDAIQTAAEPLSAGRGVMVVMNQEVHAARFVVKGHSTNVAAFVSPGCGPIGSVVEGIVRYYGMLPPDSRFFSLPKQDEWPRVELVRMTLGNSGLLLRACLADRVDGVVIEGFGAGHVPDYLLQDIDALIRAGVWVWVVPRTSAGHPLLSTYSTPGSEIGLRSMGVRMEEGPGYKARMRMILQLVEILKRM</sequence>
<dbReference type="Gene3D" id="3.40.50.40">
    <property type="match status" value="1"/>
</dbReference>
<dbReference type="SUPFAM" id="SSF53774">
    <property type="entry name" value="Glutaminase/Asparaginase"/>
    <property type="match status" value="1"/>
</dbReference>
<dbReference type="PANTHER" id="PTHR11707:SF28">
    <property type="entry name" value="60 KDA LYSOPHOSPHOLIPASE"/>
    <property type="match status" value="1"/>
</dbReference>
<dbReference type="Proteomes" id="UP000663505">
    <property type="component" value="Chromosome"/>
</dbReference>
<comment type="similarity">
    <text evidence="1">Belongs to the asparaginase 1 family.</text>
</comment>
<dbReference type="PRINTS" id="PR00139">
    <property type="entry name" value="ASNGLNASE"/>
</dbReference>
<dbReference type="InterPro" id="IPR027475">
    <property type="entry name" value="Asparaginase/glutaminase_AS2"/>
</dbReference>
<dbReference type="SMART" id="SM00870">
    <property type="entry name" value="Asparaginase"/>
    <property type="match status" value="1"/>
</dbReference>
<evidence type="ECO:0000313" key="9">
    <source>
        <dbReference type="Proteomes" id="UP000663505"/>
    </source>
</evidence>
<evidence type="ECO:0000259" key="7">
    <source>
        <dbReference type="Pfam" id="PF17763"/>
    </source>
</evidence>
<keyword evidence="2" id="KW-0378">Hydrolase</keyword>
<dbReference type="Pfam" id="PF17763">
    <property type="entry name" value="Asparaginase_C"/>
    <property type="match status" value="1"/>
</dbReference>
<keyword evidence="9" id="KW-1185">Reference proteome</keyword>
<dbReference type="PROSITE" id="PS00917">
    <property type="entry name" value="ASN_GLN_ASE_2"/>
    <property type="match status" value="1"/>
</dbReference>
<dbReference type="Gene3D" id="3.40.50.1170">
    <property type="entry name" value="L-asparaginase, N-terminal domain"/>
    <property type="match status" value="1"/>
</dbReference>
<dbReference type="GO" id="GO:0004067">
    <property type="term" value="F:asparaginase activity"/>
    <property type="evidence" value="ECO:0007669"/>
    <property type="project" value="UniProtKB-UniRule"/>
</dbReference>
<dbReference type="PANTHER" id="PTHR11707">
    <property type="entry name" value="L-ASPARAGINASE"/>
    <property type="match status" value="1"/>
</dbReference>
<protein>
    <submittedName>
        <fullName evidence="8">Asparaginase</fullName>
    </submittedName>
</protein>
<gene>
    <name evidence="8" type="ORF">JZ786_07980</name>
</gene>
<feature type="domain" description="L-asparaginase N-terminal" evidence="6">
    <location>
        <begin position="8"/>
        <end position="191"/>
    </location>
</feature>